<dbReference type="RefSeq" id="WP_118139868.1">
    <property type="nucleotide sequence ID" value="NZ_QSAQ01000015.1"/>
</dbReference>
<protein>
    <recommendedName>
        <fullName evidence="1">DNA2/NAM7 helicase-like C-terminal domain-containing protein</fullName>
    </recommendedName>
</protein>
<dbReference type="Pfam" id="PF13087">
    <property type="entry name" value="AAA_12"/>
    <property type="match status" value="1"/>
</dbReference>
<evidence type="ECO:0000259" key="1">
    <source>
        <dbReference type="Pfam" id="PF13087"/>
    </source>
</evidence>
<proteinExistence type="predicted"/>
<dbReference type="PANTHER" id="PTHR10887:SF495">
    <property type="entry name" value="HELICASE SENATAXIN ISOFORM X1-RELATED"/>
    <property type="match status" value="1"/>
</dbReference>
<feature type="domain" description="DNA2/NAM7 helicase-like C-terminal" evidence="1">
    <location>
        <begin position="464"/>
        <end position="567"/>
    </location>
</feature>
<dbReference type="InterPro" id="IPR027417">
    <property type="entry name" value="P-loop_NTPase"/>
</dbReference>
<dbReference type="InterPro" id="IPR041679">
    <property type="entry name" value="DNA2/NAM7-like_C"/>
</dbReference>
<sequence length="591" mass="66632">MRNEILDNYVRFFKDQKRETERAYSYILDSSVGMLLKDGVLNVGTVIAASLKTGNIIIKIRKGYAPRLKMLKSFGIVTKKARLAFGDNIVLWDCKFRTFHDGEGFRMGESDIMPLYFKKNSDNLYDYIVCGSVDVEMFGFINKCVNEKGKSVTVLLYDTYPPTEYLDNLAYYIHNNRDCNELLLEPKVCYDDWTPEELAYDPENPNLISDTIKETLEKQECCILQGPPGTGKSYTIATIVASYLEQGKSVCVTTMANSGLVELVKQPPLKMMLADGKIFKTSLKADEMKIAHGLKAANKDLVIPKGCMLCTTYYKLSSIIGVNSGERASDDLYDIIVIEEASQAFLSTIVGFKTLGKKCLIVGDPMQLPPIVQGLGIKPEYNLWKADNQCNGMSAFALGTDIKSYRITTTFRLTQKSANLTGIFYSSNFHSVKQEYIDFKGISSKYFPHDGGVLYKFISGFVDQNYNERSLNFIGEIIHTLEQHRPESSMAIISPFRETVKKLQSEFQTDKRVLKDLTIETIDRIQGMTVDYAILYLPAGGSSFALDERRFNVATSRSLSTTLIITDVRLERLAKFRGKVRSFIMASEQID</sequence>
<dbReference type="InterPro" id="IPR045055">
    <property type="entry name" value="DNA2/NAM7-like"/>
</dbReference>
<gene>
    <name evidence="2" type="ORF">DWV60_07165</name>
</gene>
<evidence type="ECO:0000313" key="3">
    <source>
        <dbReference type="Proteomes" id="UP000286077"/>
    </source>
</evidence>
<name>A0AA92U5C0_9BACT</name>
<dbReference type="Pfam" id="PF13245">
    <property type="entry name" value="AAA_19"/>
    <property type="match status" value="1"/>
</dbReference>
<evidence type="ECO:0000313" key="2">
    <source>
        <dbReference type="EMBL" id="RGW68318.1"/>
    </source>
</evidence>
<dbReference type="Gene3D" id="3.40.50.300">
    <property type="entry name" value="P-loop containing nucleotide triphosphate hydrolases"/>
    <property type="match status" value="2"/>
</dbReference>
<reference evidence="2 3" key="1">
    <citation type="submission" date="2018-08" db="EMBL/GenBank/DDBJ databases">
        <title>A genome reference for cultivated species of the human gut microbiota.</title>
        <authorList>
            <person name="Zou Y."/>
            <person name="Xue W."/>
            <person name="Luo G."/>
        </authorList>
    </citation>
    <scope>NUCLEOTIDE SEQUENCE [LARGE SCALE GENOMIC DNA]</scope>
    <source>
        <strain evidence="2 3">AF11-14</strain>
    </source>
</reference>
<accession>A0AA92U5C0</accession>
<organism evidence="2 3">
    <name type="scientific">Segatella copri</name>
    <dbReference type="NCBI Taxonomy" id="165179"/>
    <lineage>
        <taxon>Bacteria</taxon>
        <taxon>Pseudomonadati</taxon>
        <taxon>Bacteroidota</taxon>
        <taxon>Bacteroidia</taxon>
        <taxon>Bacteroidales</taxon>
        <taxon>Prevotellaceae</taxon>
        <taxon>Segatella</taxon>
    </lineage>
</organism>
<comment type="caution">
    <text evidence="2">The sequence shown here is derived from an EMBL/GenBank/DDBJ whole genome shotgun (WGS) entry which is preliminary data.</text>
</comment>
<dbReference type="Proteomes" id="UP000286077">
    <property type="component" value="Unassembled WGS sequence"/>
</dbReference>
<dbReference type="AlphaFoldDB" id="A0AA92U5C0"/>
<dbReference type="PANTHER" id="PTHR10887">
    <property type="entry name" value="DNA2/NAM7 HELICASE FAMILY"/>
    <property type="match status" value="1"/>
</dbReference>
<dbReference type="EMBL" id="QSAQ01000015">
    <property type="protein sequence ID" value="RGW68318.1"/>
    <property type="molecule type" value="Genomic_DNA"/>
</dbReference>
<dbReference type="SUPFAM" id="SSF52540">
    <property type="entry name" value="P-loop containing nucleoside triphosphate hydrolases"/>
    <property type="match status" value="1"/>
</dbReference>